<sequence length="341" mass="36661">MSYQHDYVRKLLTVVVMSLLLVFLGTSHAMAATALEDGEYTINYEILRGDTKDDSTSLADGYWNKPAKVFVKDGNITVQTTINQHAWVVAFATQYNGKMVDAKVVSTNEKANSRVTEFKVKNFEDMLLSEMTVEIPEMDYYHSYEVRFKFYPDSLKSVGKPAETAKPTATPKPTAKPTSTAKVTPEPTKDTSSTGTSPAKPTTSTKPQATTDPMTPSSSNGSGSDSATSDPNASSSPDDSKVVAGSEGSEIGINGNEDASTKDDAEVLTGEKTDDVVVVSEQGITANEAVDGATDVETEQFTVDKEEKQGGTIAIVLIIIVAVLFIAGAIAWIVMNRKRNK</sequence>
<keyword evidence="3" id="KW-0964">Secreted</keyword>
<keyword evidence="7" id="KW-1133">Transmembrane helix</keyword>
<dbReference type="InterPro" id="IPR006635">
    <property type="entry name" value="NEAT_dom"/>
</dbReference>
<keyword evidence="5" id="KW-0572">Peptidoglycan-anchor</keyword>
<dbReference type="PROSITE" id="PS50978">
    <property type="entry name" value="NEAT"/>
    <property type="match status" value="1"/>
</dbReference>
<feature type="domain" description="NEAT" evidence="9">
    <location>
        <begin position="35"/>
        <end position="158"/>
    </location>
</feature>
<dbReference type="Gene3D" id="2.60.40.1850">
    <property type="match status" value="1"/>
</dbReference>
<keyword evidence="4 8" id="KW-0732">Signal</keyword>
<dbReference type="InterPro" id="IPR050436">
    <property type="entry name" value="IsdA"/>
</dbReference>
<evidence type="ECO:0000256" key="1">
    <source>
        <dbReference type="ARBA" id="ARBA00004168"/>
    </source>
</evidence>
<name>A0A9J6ZL02_9BACL</name>
<evidence type="ECO:0000259" key="9">
    <source>
        <dbReference type="PROSITE" id="PS50978"/>
    </source>
</evidence>
<evidence type="ECO:0000256" key="6">
    <source>
        <dbReference type="SAM" id="MobiDB-lite"/>
    </source>
</evidence>
<protein>
    <submittedName>
        <fullName evidence="10">NEAT domain-containing protein</fullName>
    </submittedName>
</protein>
<dbReference type="InterPro" id="IPR037250">
    <property type="entry name" value="NEAT_dom_sf"/>
</dbReference>
<dbReference type="AlphaFoldDB" id="A0A9J6ZL02"/>
<evidence type="ECO:0000256" key="2">
    <source>
        <dbReference type="ARBA" id="ARBA00022512"/>
    </source>
</evidence>
<gene>
    <name evidence="10" type="ORF">NAG76_10695</name>
</gene>
<dbReference type="Proteomes" id="UP001056756">
    <property type="component" value="Chromosome"/>
</dbReference>
<accession>A0A9J6ZL02</accession>
<dbReference type="PANTHER" id="PTHR37824">
    <property type="entry name" value="IRON-REGULATED SURFACE DETERMINANT PROTEIN C"/>
    <property type="match status" value="1"/>
</dbReference>
<dbReference type="SUPFAM" id="SSF158911">
    <property type="entry name" value="NEAT domain-like"/>
    <property type="match status" value="1"/>
</dbReference>
<reference evidence="10" key="1">
    <citation type="submission" date="2022-05" db="EMBL/GenBank/DDBJ databases">
        <title>Novel bacterial taxa in a minimal lignocellulolytic consortium and its capacity to transform plastics disclosed by genome-resolved metagenomics.</title>
        <authorList>
            <person name="Rodriguez C.A.D."/>
            <person name="Diaz-Garcia L."/>
            <person name="Herrera K."/>
            <person name="Tarazona N.A."/>
            <person name="Sproer C."/>
            <person name="Overmann J."/>
            <person name="Jimenez D.J."/>
        </authorList>
    </citation>
    <scope>NUCLEOTIDE SEQUENCE</scope>
    <source>
        <strain evidence="10">MAG5</strain>
    </source>
</reference>
<dbReference type="CDD" id="cd06920">
    <property type="entry name" value="NEAT"/>
    <property type="match status" value="1"/>
</dbReference>
<evidence type="ECO:0000256" key="5">
    <source>
        <dbReference type="ARBA" id="ARBA00023088"/>
    </source>
</evidence>
<keyword evidence="7" id="KW-0812">Transmembrane</keyword>
<dbReference type="SMART" id="SM00725">
    <property type="entry name" value="NEAT"/>
    <property type="match status" value="1"/>
</dbReference>
<evidence type="ECO:0000313" key="11">
    <source>
        <dbReference type="Proteomes" id="UP001056756"/>
    </source>
</evidence>
<dbReference type="Pfam" id="PF05031">
    <property type="entry name" value="NEAT"/>
    <property type="match status" value="1"/>
</dbReference>
<evidence type="ECO:0000256" key="8">
    <source>
        <dbReference type="SAM" id="SignalP"/>
    </source>
</evidence>
<dbReference type="EMBL" id="CP097899">
    <property type="protein sequence ID" value="URN96655.1"/>
    <property type="molecule type" value="Genomic_DNA"/>
</dbReference>
<comment type="subcellular location">
    <subcellularLocation>
        <location evidence="1">Secreted</location>
        <location evidence="1">Cell wall</location>
        <topology evidence="1">Peptidoglycan-anchor</topology>
    </subcellularLocation>
</comment>
<evidence type="ECO:0000256" key="3">
    <source>
        <dbReference type="ARBA" id="ARBA00022525"/>
    </source>
</evidence>
<dbReference type="KEGG" id="plig:NAG76_10695"/>
<feature type="region of interest" description="Disordered" evidence="6">
    <location>
        <begin position="158"/>
        <end position="263"/>
    </location>
</feature>
<dbReference type="PANTHER" id="PTHR37824:SF1">
    <property type="entry name" value="IRON-REGULATED SURFACE DETERMINANT PROTEIN C"/>
    <property type="match status" value="1"/>
</dbReference>
<feature type="chain" id="PRO_5039891906" evidence="8">
    <location>
        <begin position="32"/>
        <end position="341"/>
    </location>
</feature>
<keyword evidence="2" id="KW-0134">Cell wall</keyword>
<feature type="signal peptide" evidence="8">
    <location>
        <begin position="1"/>
        <end position="31"/>
    </location>
</feature>
<organism evidence="10 11">
    <name type="scientific">Candidatus Pristimantibacillus lignocellulolyticus</name>
    <dbReference type="NCBI Taxonomy" id="2994561"/>
    <lineage>
        <taxon>Bacteria</taxon>
        <taxon>Bacillati</taxon>
        <taxon>Bacillota</taxon>
        <taxon>Bacilli</taxon>
        <taxon>Bacillales</taxon>
        <taxon>Paenibacillaceae</taxon>
        <taxon>Candidatus Pristimantibacillus</taxon>
    </lineage>
</organism>
<keyword evidence="7" id="KW-0472">Membrane</keyword>
<evidence type="ECO:0000256" key="7">
    <source>
        <dbReference type="SAM" id="Phobius"/>
    </source>
</evidence>
<feature type="transmembrane region" description="Helical" evidence="7">
    <location>
        <begin position="313"/>
        <end position="335"/>
    </location>
</feature>
<evidence type="ECO:0000313" key="10">
    <source>
        <dbReference type="EMBL" id="URN96655.1"/>
    </source>
</evidence>
<feature type="compositionally biased region" description="Low complexity" evidence="6">
    <location>
        <begin position="160"/>
        <end position="237"/>
    </location>
</feature>
<evidence type="ECO:0000256" key="4">
    <source>
        <dbReference type="ARBA" id="ARBA00022729"/>
    </source>
</evidence>
<proteinExistence type="predicted"/>